<dbReference type="AlphaFoldDB" id="A0A4P9VL37"/>
<protein>
    <submittedName>
        <fullName evidence="1">Uncharacterized protein</fullName>
    </submittedName>
</protein>
<proteinExistence type="predicted"/>
<dbReference type="EMBL" id="NDXW01000001">
    <property type="protein sequence ID" value="RDH43114.1"/>
    <property type="molecule type" value="Genomic_DNA"/>
</dbReference>
<reference evidence="1 2" key="1">
    <citation type="submission" date="2017-04" db="EMBL/GenBank/DDBJ databases">
        <title>Draft genome sequence of Zooshikella ganghwensis VG4 isolated from Red Sea sediments.</title>
        <authorList>
            <person name="Rehman Z."/>
            <person name="Alam I."/>
            <person name="Kamau A."/>
            <person name="Bajic V."/>
            <person name="Leiknes T."/>
        </authorList>
    </citation>
    <scope>NUCLEOTIDE SEQUENCE [LARGE SCALE GENOMIC DNA]</scope>
    <source>
        <strain evidence="1 2">VG4</strain>
    </source>
</reference>
<organism evidence="1 2">
    <name type="scientific">Zooshikella ganghwensis</name>
    <dbReference type="NCBI Taxonomy" id="202772"/>
    <lineage>
        <taxon>Bacteria</taxon>
        <taxon>Pseudomonadati</taxon>
        <taxon>Pseudomonadota</taxon>
        <taxon>Gammaproteobacteria</taxon>
        <taxon>Oceanospirillales</taxon>
        <taxon>Zooshikellaceae</taxon>
        <taxon>Zooshikella</taxon>
    </lineage>
</organism>
<gene>
    <name evidence="1" type="ORF">B9G39_06425</name>
</gene>
<evidence type="ECO:0000313" key="1">
    <source>
        <dbReference type="EMBL" id="RDH43114.1"/>
    </source>
</evidence>
<comment type="caution">
    <text evidence="1">The sequence shown here is derived from an EMBL/GenBank/DDBJ whole genome shotgun (WGS) entry which is preliminary data.</text>
</comment>
<keyword evidence="2" id="KW-1185">Reference proteome</keyword>
<dbReference type="Proteomes" id="UP000257039">
    <property type="component" value="Unassembled WGS sequence"/>
</dbReference>
<sequence>MDKFVDHPYKRGLNPLNIDLFFKLHSKCTLYFGDLLVAGLRECHLPTRDRTTLKAVTAQERTSSDCQQIK</sequence>
<accession>A0A4P9VL37</accession>
<evidence type="ECO:0000313" key="2">
    <source>
        <dbReference type="Proteomes" id="UP000257039"/>
    </source>
</evidence>
<name>A0A4P9VL37_9GAMM</name>